<proteinExistence type="inferred from homology"/>
<feature type="transmembrane region" description="Helical" evidence="8">
    <location>
        <begin position="134"/>
        <end position="152"/>
    </location>
</feature>
<keyword evidence="4 8" id="KW-0812">Transmembrane</keyword>
<keyword evidence="7 8" id="KW-0472">Membrane</keyword>
<evidence type="ECO:0000313" key="10">
    <source>
        <dbReference type="Proteomes" id="UP000257323"/>
    </source>
</evidence>
<evidence type="ECO:0000313" key="9">
    <source>
        <dbReference type="EMBL" id="RFT15975.1"/>
    </source>
</evidence>
<name>A0A3E2BMJ3_9BACT</name>
<feature type="transmembrane region" description="Helical" evidence="8">
    <location>
        <begin position="29"/>
        <end position="48"/>
    </location>
</feature>
<keyword evidence="5" id="KW-0133">Cell shape</keyword>
<evidence type="ECO:0000256" key="4">
    <source>
        <dbReference type="ARBA" id="ARBA00022692"/>
    </source>
</evidence>
<comment type="caution">
    <text evidence="9">The sequence shown here is derived from an EMBL/GenBank/DDBJ whole genome shotgun (WGS) entry which is preliminary data.</text>
</comment>
<gene>
    <name evidence="9" type="ORF">OP8BY_1981</name>
</gene>
<dbReference type="AlphaFoldDB" id="A0A3E2BMJ3"/>
<sequence>MVRKGFVLVFGLMLAVALYAFLGWLEPSLVLLFNTFSILVMVIAIVYGELDGAIMGTCAGLAQDALSYGVFGLAGLSLTISGFLAGWLSRKLDVHTFYKRMVFVFILSLGQLIIWTLFYFLIFRKSLLYSQPVLYLQPLATALLAAVLIRLFRKVNPTF</sequence>
<dbReference type="Pfam" id="PF04093">
    <property type="entry name" value="MreD"/>
    <property type="match status" value="1"/>
</dbReference>
<dbReference type="GO" id="GO:0008360">
    <property type="term" value="P:regulation of cell shape"/>
    <property type="evidence" value="ECO:0007669"/>
    <property type="project" value="UniProtKB-KW"/>
</dbReference>
<evidence type="ECO:0000256" key="2">
    <source>
        <dbReference type="ARBA" id="ARBA00007776"/>
    </source>
</evidence>
<reference evidence="9 10" key="1">
    <citation type="submission" date="2018-08" db="EMBL/GenBank/DDBJ databases">
        <title>Genome analysis of the thermophilic bacterium of the candidate phylum Aminicenantes from deep subsurface aquifer revealed its physiology and ecological role.</title>
        <authorList>
            <person name="Kadnikov V.V."/>
            <person name="Mardanov A.V."/>
            <person name="Beletsky A.V."/>
            <person name="Karnachuk O.V."/>
            <person name="Ravin N.V."/>
        </authorList>
    </citation>
    <scope>NUCLEOTIDE SEQUENCE [LARGE SCALE GENOMIC DNA]</scope>
    <source>
        <strain evidence="9">BY38</strain>
    </source>
</reference>
<feature type="transmembrane region" description="Helical" evidence="8">
    <location>
        <begin position="68"/>
        <end position="89"/>
    </location>
</feature>
<accession>A0A3E2BMJ3</accession>
<evidence type="ECO:0000256" key="3">
    <source>
        <dbReference type="ARBA" id="ARBA00022475"/>
    </source>
</evidence>
<protein>
    <submittedName>
        <fullName evidence="9">Uncharacterized protein</fullName>
    </submittedName>
</protein>
<organism evidence="9 10">
    <name type="scientific">Candidatus Saccharicenans subterraneus</name>
    <dbReference type="NCBI Taxonomy" id="2508984"/>
    <lineage>
        <taxon>Bacteria</taxon>
        <taxon>Candidatus Aminicenantota</taxon>
        <taxon>Candidatus Aminicenantia</taxon>
        <taxon>Candidatus Aminicenantales</taxon>
        <taxon>Candidatus Saccharicenantaceae</taxon>
        <taxon>Candidatus Saccharicenans</taxon>
    </lineage>
</organism>
<keyword evidence="6 8" id="KW-1133">Transmembrane helix</keyword>
<evidence type="ECO:0000256" key="7">
    <source>
        <dbReference type="ARBA" id="ARBA00023136"/>
    </source>
</evidence>
<dbReference type="Proteomes" id="UP000257323">
    <property type="component" value="Unassembled WGS sequence"/>
</dbReference>
<dbReference type="GO" id="GO:0005886">
    <property type="term" value="C:plasma membrane"/>
    <property type="evidence" value="ECO:0007669"/>
    <property type="project" value="UniProtKB-SubCell"/>
</dbReference>
<evidence type="ECO:0000256" key="8">
    <source>
        <dbReference type="SAM" id="Phobius"/>
    </source>
</evidence>
<evidence type="ECO:0000256" key="6">
    <source>
        <dbReference type="ARBA" id="ARBA00022989"/>
    </source>
</evidence>
<dbReference type="EMBL" id="QUAH01000005">
    <property type="protein sequence ID" value="RFT15975.1"/>
    <property type="molecule type" value="Genomic_DNA"/>
</dbReference>
<evidence type="ECO:0000256" key="5">
    <source>
        <dbReference type="ARBA" id="ARBA00022960"/>
    </source>
</evidence>
<feature type="transmembrane region" description="Helical" evidence="8">
    <location>
        <begin position="6"/>
        <end position="22"/>
    </location>
</feature>
<keyword evidence="3" id="KW-1003">Cell membrane</keyword>
<evidence type="ECO:0000256" key="1">
    <source>
        <dbReference type="ARBA" id="ARBA00004651"/>
    </source>
</evidence>
<comment type="similarity">
    <text evidence="2">Belongs to the MreD family.</text>
</comment>
<feature type="transmembrane region" description="Helical" evidence="8">
    <location>
        <begin position="101"/>
        <end position="122"/>
    </location>
</feature>
<dbReference type="InterPro" id="IPR007227">
    <property type="entry name" value="Cell_shape_determining_MreD"/>
</dbReference>
<dbReference type="NCBIfam" id="TIGR03426">
    <property type="entry name" value="shape_MreD"/>
    <property type="match status" value="1"/>
</dbReference>
<comment type="subcellular location">
    <subcellularLocation>
        <location evidence="1">Cell membrane</location>
        <topology evidence="1">Multi-pass membrane protein</topology>
    </subcellularLocation>
</comment>